<sequence>MSGLMLLRRNPSRQGLDGLLRLTTQWNIEDKEEAARERRRRERDRQLRDQYEEGGSHAPEPPEQEALTEQSSVRDHFMSLSTHRHPRPTYEDEDSDGLNQAEACLEELHLRQEGPGPEETAQGSLGAEDEVTAPPKGTPSPLALEEPAEQRSPPLSPTTKLIDRTESLNRSIQKSNSVKKSQPALPISTIDERLEQYTQAIETAGRTPKLARQASIELPSMAVASTKSRWEMGEVQAQSTAKTPSCKDIVAGDMSKKSLWEQKGGSKTSSTVKSTPSGKRYKFVATGHGKYEKVLVDEGAMP</sequence>
<evidence type="ECO:0000313" key="2">
    <source>
        <dbReference type="Proteomes" id="UP000694923"/>
    </source>
</evidence>
<dbReference type="RefSeq" id="XP_008576874.1">
    <property type="nucleotide sequence ID" value="XM_008578652.1"/>
</dbReference>
<dbReference type="Pfam" id="PF02029">
    <property type="entry name" value="Caldesmon"/>
    <property type="match status" value="1"/>
</dbReference>
<proteinExistence type="predicted"/>
<feature type="region of interest" description="Disordered" evidence="1">
    <location>
        <begin position="257"/>
        <end position="279"/>
    </location>
</feature>
<dbReference type="PANTHER" id="PTHR18949">
    <property type="entry name" value="CALDESMON"/>
    <property type="match status" value="1"/>
</dbReference>
<dbReference type="InterPro" id="IPR006018">
    <property type="entry name" value="Caldesmon_LSP"/>
</dbReference>
<feature type="region of interest" description="Disordered" evidence="1">
    <location>
        <begin position="25"/>
        <end position="190"/>
    </location>
</feature>
<feature type="compositionally biased region" description="Basic and acidic residues" evidence="1">
    <location>
        <begin position="43"/>
        <end position="55"/>
    </location>
</feature>
<dbReference type="PANTHER" id="PTHR18949:SF1">
    <property type="entry name" value="LYMPHOCYTE-SPECIFIC PROTEIN 1"/>
    <property type="match status" value="1"/>
</dbReference>
<dbReference type="Proteomes" id="UP000694923">
    <property type="component" value="Unplaced"/>
</dbReference>
<dbReference type="GeneID" id="103595289"/>
<accession>A0ABM0R8D3</accession>
<keyword evidence="2" id="KW-1185">Reference proteome</keyword>
<feature type="compositionally biased region" description="Polar residues" evidence="1">
    <location>
        <begin position="168"/>
        <end position="180"/>
    </location>
</feature>
<dbReference type="InterPro" id="IPR002211">
    <property type="entry name" value="Lymphspecific"/>
</dbReference>
<reference evidence="3" key="1">
    <citation type="submission" date="2025-08" db="UniProtKB">
        <authorList>
            <consortium name="RefSeq"/>
        </authorList>
    </citation>
    <scope>IDENTIFICATION</scope>
</reference>
<gene>
    <name evidence="3" type="primary">LSP1</name>
</gene>
<evidence type="ECO:0000256" key="1">
    <source>
        <dbReference type="SAM" id="MobiDB-lite"/>
    </source>
</evidence>
<dbReference type="PRINTS" id="PR01083">
    <property type="entry name" value="LYMPHSPCIFIC"/>
</dbReference>
<feature type="compositionally biased region" description="Low complexity" evidence="1">
    <location>
        <begin position="263"/>
        <end position="278"/>
    </location>
</feature>
<protein>
    <submittedName>
        <fullName evidence="3">Lymphocyte-specific protein 1</fullName>
    </submittedName>
</protein>
<name>A0ABM0R8D3_GALVR</name>
<evidence type="ECO:0000313" key="3">
    <source>
        <dbReference type="RefSeq" id="XP_008576874.1"/>
    </source>
</evidence>
<organism evidence="2 3">
    <name type="scientific">Galeopterus variegatus</name>
    <name type="common">Malayan flying lemur</name>
    <name type="synonym">Cynocephalus variegatus</name>
    <dbReference type="NCBI Taxonomy" id="482537"/>
    <lineage>
        <taxon>Eukaryota</taxon>
        <taxon>Metazoa</taxon>
        <taxon>Chordata</taxon>
        <taxon>Craniata</taxon>
        <taxon>Vertebrata</taxon>
        <taxon>Euteleostomi</taxon>
        <taxon>Mammalia</taxon>
        <taxon>Eutheria</taxon>
        <taxon>Euarchontoglires</taxon>
        <taxon>Dermoptera</taxon>
        <taxon>Cynocephalidae</taxon>
        <taxon>Galeopterus</taxon>
    </lineage>
</organism>